<name>A0ACC2FID3_DALPE</name>
<comment type="caution">
    <text evidence="1">The sequence shown here is derived from an EMBL/GenBank/DDBJ whole genome shotgun (WGS) entry which is preliminary data.</text>
</comment>
<organism evidence="1 2">
    <name type="scientific">Dallia pectoralis</name>
    <name type="common">Alaska blackfish</name>
    <dbReference type="NCBI Taxonomy" id="75939"/>
    <lineage>
        <taxon>Eukaryota</taxon>
        <taxon>Metazoa</taxon>
        <taxon>Chordata</taxon>
        <taxon>Craniata</taxon>
        <taxon>Vertebrata</taxon>
        <taxon>Euteleostomi</taxon>
        <taxon>Actinopterygii</taxon>
        <taxon>Neopterygii</taxon>
        <taxon>Teleostei</taxon>
        <taxon>Protacanthopterygii</taxon>
        <taxon>Esociformes</taxon>
        <taxon>Umbridae</taxon>
        <taxon>Dallia</taxon>
    </lineage>
</organism>
<dbReference type="EMBL" id="CM055754">
    <property type="protein sequence ID" value="KAJ7991139.1"/>
    <property type="molecule type" value="Genomic_DNA"/>
</dbReference>
<keyword evidence="2" id="KW-1185">Reference proteome</keyword>
<proteinExistence type="predicted"/>
<protein>
    <submittedName>
        <fullName evidence="1">Uncharacterized protein</fullName>
    </submittedName>
</protein>
<evidence type="ECO:0000313" key="1">
    <source>
        <dbReference type="EMBL" id="KAJ7991139.1"/>
    </source>
</evidence>
<sequence>MAPTIKEYHYHEGVYLICDNVYVGGTCQIDVHLDARTQGFPAEHCPERHTSFTRLSFFPTVHPVAIIVHNRPYGANHGYFVQSVAVETHSSRNHH</sequence>
<evidence type="ECO:0000313" key="2">
    <source>
        <dbReference type="Proteomes" id="UP001157502"/>
    </source>
</evidence>
<accession>A0ACC2FID3</accession>
<dbReference type="Proteomes" id="UP001157502">
    <property type="component" value="Chromosome 27"/>
</dbReference>
<reference evidence="1" key="1">
    <citation type="submission" date="2021-05" db="EMBL/GenBank/DDBJ databases">
        <authorList>
            <person name="Pan Q."/>
            <person name="Jouanno E."/>
            <person name="Zahm M."/>
            <person name="Klopp C."/>
            <person name="Cabau C."/>
            <person name="Louis A."/>
            <person name="Berthelot C."/>
            <person name="Parey E."/>
            <person name="Roest Crollius H."/>
            <person name="Montfort J."/>
            <person name="Robinson-Rechavi M."/>
            <person name="Bouchez O."/>
            <person name="Lampietro C."/>
            <person name="Lopez Roques C."/>
            <person name="Donnadieu C."/>
            <person name="Postlethwait J."/>
            <person name="Bobe J."/>
            <person name="Dillon D."/>
            <person name="Chandos A."/>
            <person name="von Hippel F."/>
            <person name="Guiguen Y."/>
        </authorList>
    </citation>
    <scope>NUCLEOTIDE SEQUENCE</scope>
    <source>
        <strain evidence="1">YG-Jan2019</strain>
    </source>
</reference>
<gene>
    <name evidence="1" type="ORF">DPEC_G00294160</name>
</gene>